<proteinExistence type="predicted"/>
<keyword evidence="3" id="KW-1185">Reference proteome</keyword>
<name>A0A1M6TPH4_9ACTN</name>
<dbReference type="RefSeq" id="WP_073383147.1">
    <property type="nucleotide sequence ID" value="NZ_FQZK01000024.1"/>
</dbReference>
<accession>A0A1M6TPH4</accession>
<evidence type="ECO:0000256" key="1">
    <source>
        <dbReference type="SAM" id="MobiDB-lite"/>
    </source>
</evidence>
<dbReference type="Proteomes" id="UP000184452">
    <property type="component" value="Unassembled WGS sequence"/>
</dbReference>
<protein>
    <submittedName>
        <fullName evidence="2">Uncharacterized protein</fullName>
    </submittedName>
</protein>
<gene>
    <name evidence="2" type="ORF">SAMN05421803_12444</name>
</gene>
<dbReference type="AlphaFoldDB" id="A0A1M6TPH4"/>
<organism evidence="2 3">
    <name type="scientific">Nocardiopsis flavescens</name>
    <dbReference type="NCBI Taxonomy" id="758803"/>
    <lineage>
        <taxon>Bacteria</taxon>
        <taxon>Bacillati</taxon>
        <taxon>Actinomycetota</taxon>
        <taxon>Actinomycetes</taxon>
        <taxon>Streptosporangiales</taxon>
        <taxon>Nocardiopsidaceae</taxon>
        <taxon>Nocardiopsis</taxon>
    </lineage>
</organism>
<dbReference type="OrthoDB" id="3419005at2"/>
<dbReference type="EMBL" id="FQZK01000024">
    <property type="protein sequence ID" value="SHK58820.1"/>
    <property type="molecule type" value="Genomic_DNA"/>
</dbReference>
<feature type="region of interest" description="Disordered" evidence="1">
    <location>
        <begin position="453"/>
        <end position="484"/>
    </location>
</feature>
<evidence type="ECO:0000313" key="3">
    <source>
        <dbReference type="Proteomes" id="UP000184452"/>
    </source>
</evidence>
<reference evidence="2 3" key="1">
    <citation type="submission" date="2016-11" db="EMBL/GenBank/DDBJ databases">
        <authorList>
            <person name="Jaros S."/>
            <person name="Januszkiewicz K."/>
            <person name="Wedrychowicz H."/>
        </authorList>
    </citation>
    <scope>NUCLEOTIDE SEQUENCE [LARGE SCALE GENOMIC DNA]</scope>
    <source>
        <strain evidence="2 3">CGMCC 4.5723</strain>
    </source>
</reference>
<evidence type="ECO:0000313" key="2">
    <source>
        <dbReference type="EMBL" id="SHK58820.1"/>
    </source>
</evidence>
<sequence>MSQAKSISARAVLLAAGTAGFVALGAGVSGAEALSSPVAELAPVVERTLVEGVAPTMNTAFPGGVGPVAGTALAELQETSRNPEKPAPDLAAALPAGESEIATPLGGIANPTAALADAVAATQDATGLDGNPHDTIGHDLGAAVERRATEAGEEFGTTAQSAGGSLEETASEVLPHTVVAVHDLRDEMGVPTVSDLPRPAELVQGLDASRLPDAGAVTESVDLSDPTALTRENSLGINEVLDVAPALPAPGTVRQSAEDAQAPVVPNMWDFAHAFGLETPKALQDVVESNPVTDDNYVSLGEEEVLGAVGNRNLDESITSLPVREQQSRPQLPELSGGPAVVQTPSVAQMPDAEQVPGLTDLTNALMTGASDLGSAETVALDGPLADAELPRVGTGVPAVDETLPQLADTSSLPTLAEGPDMTTVEDLVAGLSRGPALLEDLDTSDLVAIEGGTAEAPPTPEGMVSHPTFLNPLPGSEALPLVS</sequence>